<evidence type="ECO:0000256" key="2">
    <source>
        <dbReference type="ARBA" id="ARBA00022723"/>
    </source>
</evidence>
<dbReference type="Pfam" id="PF13186">
    <property type="entry name" value="SPASM"/>
    <property type="match status" value="1"/>
</dbReference>
<comment type="caution">
    <text evidence="6">The sequence shown here is derived from an EMBL/GenBank/DDBJ whole genome shotgun (WGS) entry which is preliminary data.</text>
</comment>
<dbReference type="InterPro" id="IPR007197">
    <property type="entry name" value="rSAM"/>
</dbReference>
<dbReference type="SFLD" id="SFLDS00029">
    <property type="entry name" value="Radical_SAM"/>
    <property type="match status" value="1"/>
</dbReference>
<evidence type="ECO:0000313" key="6">
    <source>
        <dbReference type="EMBL" id="GHF08072.1"/>
    </source>
</evidence>
<organism evidence="6 7">
    <name type="scientific">Streptomyces fumanus</name>
    <dbReference type="NCBI Taxonomy" id="67302"/>
    <lineage>
        <taxon>Bacteria</taxon>
        <taxon>Bacillati</taxon>
        <taxon>Actinomycetota</taxon>
        <taxon>Actinomycetes</taxon>
        <taxon>Kitasatosporales</taxon>
        <taxon>Streptomycetaceae</taxon>
        <taxon>Streptomyces</taxon>
    </lineage>
</organism>
<dbReference type="Proteomes" id="UP000630718">
    <property type="component" value="Unassembled WGS sequence"/>
</dbReference>
<dbReference type="GO" id="GO:0046872">
    <property type="term" value="F:metal ion binding"/>
    <property type="evidence" value="ECO:0007669"/>
    <property type="project" value="UniProtKB-KW"/>
</dbReference>
<evidence type="ECO:0000259" key="5">
    <source>
        <dbReference type="Pfam" id="PF13186"/>
    </source>
</evidence>
<evidence type="ECO:0000256" key="3">
    <source>
        <dbReference type="ARBA" id="ARBA00023004"/>
    </source>
</evidence>
<evidence type="ECO:0000256" key="4">
    <source>
        <dbReference type="ARBA" id="ARBA00023014"/>
    </source>
</evidence>
<dbReference type="InterPro" id="IPR058240">
    <property type="entry name" value="rSAM_sf"/>
</dbReference>
<dbReference type="GO" id="GO:0003824">
    <property type="term" value="F:catalytic activity"/>
    <property type="evidence" value="ECO:0007669"/>
    <property type="project" value="InterPro"/>
</dbReference>
<reference evidence="6" key="1">
    <citation type="journal article" date="2014" name="Int. J. Syst. Evol. Microbiol.">
        <title>Complete genome sequence of Corynebacterium casei LMG S-19264T (=DSM 44701T), isolated from a smear-ripened cheese.</title>
        <authorList>
            <consortium name="US DOE Joint Genome Institute (JGI-PGF)"/>
            <person name="Walter F."/>
            <person name="Albersmeier A."/>
            <person name="Kalinowski J."/>
            <person name="Ruckert C."/>
        </authorList>
    </citation>
    <scope>NUCLEOTIDE SEQUENCE</scope>
    <source>
        <strain evidence="6">JCM 4477</strain>
    </source>
</reference>
<keyword evidence="3" id="KW-0408">Iron</keyword>
<dbReference type="SUPFAM" id="SSF102114">
    <property type="entry name" value="Radical SAM enzymes"/>
    <property type="match status" value="1"/>
</dbReference>
<protein>
    <recommendedName>
        <fullName evidence="5">4Fe4S-binding SPASM domain-containing protein</fullName>
    </recommendedName>
</protein>
<keyword evidence="1" id="KW-0949">S-adenosyl-L-methionine</keyword>
<dbReference type="GO" id="GO:0051536">
    <property type="term" value="F:iron-sulfur cluster binding"/>
    <property type="evidence" value="ECO:0007669"/>
    <property type="project" value="UniProtKB-KW"/>
</dbReference>
<accession>A0A919E356</accession>
<keyword evidence="7" id="KW-1185">Reference proteome</keyword>
<evidence type="ECO:0000256" key="1">
    <source>
        <dbReference type="ARBA" id="ARBA00022691"/>
    </source>
</evidence>
<proteinExistence type="predicted"/>
<sequence>MSPGRVLEVTTNIGCRLQCSYCPQSTVTGAYREAAALRGTAVGASVRTMTRELFAAYIETVPSSVHVHFSGFSEPFHAGDCLDMIRIAHRRGHPTAVFTTADRMTHEQVKPLADIPFKRFLVHLPDNGGEMRKKVTADYVSLLTSLASSGISNLQFHTIGIPHPAIAAELGRMPSTRRVHSRAGNVDLSATTVGTAFSATEIAERNGHTSLICRKDRIFANVLLPNGDVQLCCMDYGLEHKLGNLGTQTYQEIVEGPGFQRIMAMLADPDSTILCRRCEYGLPGAYRHR</sequence>
<keyword evidence="4" id="KW-0411">Iron-sulfur</keyword>
<reference evidence="6" key="2">
    <citation type="submission" date="2020-09" db="EMBL/GenBank/DDBJ databases">
        <authorList>
            <person name="Sun Q."/>
            <person name="Ohkuma M."/>
        </authorList>
    </citation>
    <scope>NUCLEOTIDE SEQUENCE</scope>
    <source>
        <strain evidence="6">JCM 4477</strain>
    </source>
</reference>
<dbReference type="InterPro" id="IPR023885">
    <property type="entry name" value="4Fe4S-binding_SPASM_dom"/>
</dbReference>
<dbReference type="InterPro" id="IPR013785">
    <property type="entry name" value="Aldolase_TIM"/>
</dbReference>
<dbReference type="AlphaFoldDB" id="A0A919E356"/>
<evidence type="ECO:0000313" key="7">
    <source>
        <dbReference type="Proteomes" id="UP000630718"/>
    </source>
</evidence>
<dbReference type="Gene3D" id="3.20.20.70">
    <property type="entry name" value="Aldolase class I"/>
    <property type="match status" value="1"/>
</dbReference>
<name>A0A919E356_9ACTN</name>
<keyword evidence="2" id="KW-0479">Metal-binding</keyword>
<gene>
    <name evidence="6" type="ORF">GCM10018772_36460</name>
</gene>
<dbReference type="EMBL" id="BNBI01000007">
    <property type="protein sequence ID" value="GHF08072.1"/>
    <property type="molecule type" value="Genomic_DNA"/>
</dbReference>
<feature type="domain" description="4Fe4S-binding SPASM" evidence="5">
    <location>
        <begin position="222"/>
        <end position="279"/>
    </location>
</feature>
<dbReference type="CDD" id="cd21109">
    <property type="entry name" value="SPASM"/>
    <property type="match status" value="1"/>
</dbReference>